<sequence length="450" mass="50105">MTAAGVASEGTVDVPRIRIYHRLPSLARNPLAVLEDIAHRHGDRLVRLDLGFSKPYLVTRPDHVQRVWQRADIYVRGGGMWDTARSFHGNGILGEGEQWQVSRKLLQPLFTGKSISKLMDATAGTVDQAVEDLAGRVGAGAEVNAHQEMLQITQRVLGRAFLGDRIPNQDAATISRAVFTAYGALGVRLLLPFVSRRVPLPRDRAYRRDVHTIDSTLLPYIAQARAEEPTSDILSVLVHARDEHGDRLADRLVRDDMVAMFLAGTETTASTLTWLWTLRELHPEVAARQDEEIRTVVGDGPVTAEHVGKLTYTRAVLDEVLRLYPAGWFLPRVLTEPDELGGVALAPGSTVITSPYLTHRNPRLWPEPERFDPDRFAGDQPRRHPYAYYPFAGGVHRCLGSHFFVIEAVLVCAAMLSRFRHRVRVAHPLVPDVAGSLRPRGTTVMELRPA</sequence>
<dbReference type="InterPro" id="IPR001128">
    <property type="entry name" value="Cyt_P450"/>
</dbReference>
<comment type="cofactor">
    <cofactor evidence="7">
        <name>heme</name>
        <dbReference type="ChEBI" id="CHEBI:30413"/>
    </cofactor>
</comment>
<evidence type="ECO:0000313" key="9">
    <source>
        <dbReference type="Proteomes" id="UP000599074"/>
    </source>
</evidence>
<dbReference type="GO" id="GO:0016705">
    <property type="term" value="F:oxidoreductase activity, acting on paired donors, with incorporation or reduction of molecular oxygen"/>
    <property type="evidence" value="ECO:0007669"/>
    <property type="project" value="InterPro"/>
</dbReference>
<evidence type="ECO:0000256" key="5">
    <source>
        <dbReference type="ARBA" id="ARBA00023004"/>
    </source>
</evidence>
<comment type="similarity">
    <text evidence="1">Belongs to the cytochrome P450 family.</text>
</comment>
<keyword evidence="3 7" id="KW-0479">Metal-binding</keyword>
<dbReference type="Proteomes" id="UP000599074">
    <property type="component" value="Unassembled WGS sequence"/>
</dbReference>
<organism evidence="8 9">
    <name type="scientific">Planosporangium mesophilum</name>
    <dbReference type="NCBI Taxonomy" id="689768"/>
    <lineage>
        <taxon>Bacteria</taxon>
        <taxon>Bacillati</taxon>
        <taxon>Actinomycetota</taxon>
        <taxon>Actinomycetes</taxon>
        <taxon>Micromonosporales</taxon>
        <taxon>Micromonosporaceae</taxon>
        <taxon>Planosporangium</taxon>
    </lineage>
</organism>
<dbReference type="GO" id="GO:0020037">
    <property type="term" value="F:heme binding"/>
    <property type="evidence" value="ECO:0007669"/>
    <property type="project" value="InterPro"/>
</dbReference>
<dbReference type="PRINTS" id="PR00463">
    <property type="entry name" value="EP450I"/>
</dbReference>
<dbReference type="Pfam" id="PF00067">
    <property type="entry name" value="p450"/>
    <property type="match status" value="1"/>
</dbReference>
<dbReference type="Gene3D" id="1.10.630.10">
    <property type="entry name" value="Cytochrome P450"/>
    <property type="match status" value="1"/>
</dbReference>
<keyword evidence="4" id="KW-0560">Oxidoreductase</keyword>
<comment type="caution">
    <text evidence="8">The sequence shown here is derived from an EMBL/GenBank/DDBJ whole genome shotgun (WGS) entry which is preliminary data.</text>
</comment>
<protein>
    <submittedName>
        <fullName evidence="8">Cytochrome P450</fullName>
    </submittedName>
</protein>
<dbReference type="PANTHER" id="PTHR24291">
    <property type="entry name" value="CYTOCHROME P450 FAMILY 4"/>
    <property type="match status" value="1"/>
</dbReference>
<keyword evidence="2 7" id="KW-0349">Heme</keyword>
<keyword evidence="9" id="KW-1185">Reference proteome</keyword>
<dbReference type="InterPro" id="IPR002401">
    <property type="entry name" value="Cyt_P450_E_grp-I"/>
</dbReference>
<reference evidence="8" key="1">
    <citation type="submission" date="2021-01" db="EMBL/GenBank/DDBJ databases">
        <title>Whole genome shotgun sequence of Planosporangium mesophilum NBRC 109066.</title>
        <authorList>
            <person name="Komaki H."/>
            <person name="Tamura T."/>
        </authorList>
    </citation>
    <scope>NUCLEOTIDE SEQUENCE</scope>
    <source>
        <strain evidence="8">NBRC 109066</strain>
    </source>
</reference>
<dbReference type="AlphaFoldDB" id="A0A8J3X4A4"/>
<feature type="binding site" description="axial binding residue" evidence="7">
    <location>
        <position position="398"/>
    </location>
    <ligand>
        <name>heme</name>
        <dbReference type="ChEBI" id="CHEBI:30413"/>
    </ligand>
    <ligandPart>
        <name>Fe</name>
        <dbReference type="ChEBI" id="CHEBI:18248"/>
    </ligandPart>
</feature>
<evidence type="ECO:0000256" key="6">
    <source>
        <dbReference type="ARBA" id="ARBA00023033"/>
    </source>
</evidence>
<accession>A0A8J3X4A4</accession>
<dbReference type="PRINTS" id="PR00385">
    <property type="entry name" value="P450"/>
</dbReference>
<dbReference type="InterPro" id="IPR036396">
    <property type="entry name" value="Cyt_P450_sf"/>
</dbReference>
<evidence type="ECO:0000256" key="4">
    <source>
        <dbReference type="ARBA" id="ARBA00023002"/>
    </source>
</evidence>
<dbReference type="SUPFAM" id="SSF48264">
    <property type="entry name" value="Cytochrome P450"/>
    <property type="match status" value="1"/>
</dbReference>
<dbReference type="GO" id="GO:0004497">
    <property type="term" value="F:monooxygenase activity"/>
    <property type="evidence" value="ECO:0007669"/>
    <property type="project" value="UniProtKB-KW"/>
</dbReference>
<keyword evidence="5 7" id="KW-0408">Iron</keyword>
<gene>
    <name evidence="8" type="ORF">Pme01_32250</name>
</gene>
<dbReference type="GO" id="GO:0005506">
    <property type="term" value="F:iron ion binding"/>
    <property type="evidence" value="ECO:0007669"/>
    <property type="project" value="InterPro"/>
</dbReference>
<dbReference type="PANTHER" id="PTHR24291:SF50">
    <property type="entry name" value="BIFUNCTIONAL ALBAFLAVENONE MONOOXYGENASE_TERPENE SYNTHASE"/>
    <property type="match status" value="1"/>
</dbReference>
<evidence type="ECO:0000256" key="3">
    <source>
        <dbReference type="ARBA" id="ARBA00022723"/>
    </source>
</evidence>
<proteinExistence type="inferred from homology"/>
<evidence type="ECO:0000256" key="1">
    <source>
        <dbReference type="ARBA" id="ARBA00010617"/>
    </source>
</evidence>
<dbReference type="EMBL" id="BOON01000030">
    <property type="protein sequence ID" value="GII23628.1"/>
    <property type="molecule type" value="Genomic_DNA"/>
</dbReference>
<dbReference type="InterPro" id="IPR050196">
    <property type="entry name" value="Cytochrome_P450_Monoox"/>
</dbReference>
<keyword evidence="6" id="KW-0503">Monooxygenase</keyword>
<evidence type="ECO:0000256" key="7">
    <source>
        <dbReference type="PIRSR" id="PIRSR602401-1"/>
    </source>
</evidence>
<evidence type="ECO:0000313" key="8">
    <source>
        <dbReference type="EMBL" id="GII23628.1"/>
    </source>
</evidence>
<name>A0A8J3X4A4_9ACTN</name>
<evidence type="ECO:0000256" key="2">
    <source>
        <dbReference type="ARBA" id="ARBA00022617"/>
    </source>
</evidence>
<dbReference type="RefSeq" id="WP_168116367.1">
    <property type="nucleotide sequence ID" value="NZ_BOON01000030.1"/>
</dbReference>